<dbReference type="PANTHER" id="PTHR46781:SF5">
    <property type="entry name" value="ALPHA 1,4-GLYCOSYLTRANSFERASE FAMILY PROTEIN"/>
    <property type="match status" value="1"/>
</dbReference>
<comment type="caution">
    <text evidence="4">The sequence shown here is derived from an EMBL/GenBank/DDBJ whole genome shotgun (WGS) entry which is preliminary data.</text>
</comment>
<dbReference type="EMBL" id="CAUOFW020009891">
    <property type="protein sequence ID" value="CAK9187286.1"/>
    <property type="molecule type" value="Genomic_DNA"/>
</dbReference>
<dbReference type="Pfam" id="PF04572">
    <property type="entry name" value="Gb3_synth"/>
    <property type="match status" value="1"/>
</dbReference>
<proteinExistence type="predicted"/>
<accession>A0ABC8UL38</accession>
<evidence type="ECO:0000313" key="3">
    <source>
        <dbReference type="EMBL" id="CAK9154085.1"/>
    </source>
</evidence>
<evidence type="ECO:0000256" key="1">
    <source>
        <dbReference type="SAM" id="Phobius"/>
    </source>
</evidence>
<name>A0ABC8UL38_9AQUA</name>
<dbReference type="Gene3D" id="3.90.550.20">
    <property type="match status" value="1"/>
</dbReference>
<evidence type="ECO:0000259" key="2">
    <source>
        <dbReference type="Pfam" id="PF04572"/>
    </source>
</evidence>
<protein>
    <recommendedName>
        <fullName evidence="2">Alpha 1,4-glycosyltransferase domain-containing protein</fullName>
    </recommendedName>
</protein>
<dbReference type="AlphaFoldDB" id="A0ABC8UL38"/>
<feature type="transmembrane region" description="Helical" evidence="1">
    <location>
        <begin position="33"/>
        <end position="59"/>
    </location>
</feature>
<keyword evidence="1" id="KW-0812">Transmembrane</keyword>
<dbReference type="EMBL" id="CAUOFW020002489">
    <property type="protein sequence ID" value="CAK9154085.1"/>
    <property type="molecule type" value="Genomic_DNA"/>
</dbReference>
<dbReference type="Pfam" id="PF04488">
    <property type="entry name" value="Gly_transf_sug"/>
    <property type="match status" value="1"/>
</dbReference>
<gene>
    <name evidence="3" type="ORF">ILEXP_LOCUS22388</name>
    <name evidence="4" type="ORF">ILEXP_LOCUS51888</name>
    <name evidence="5" type="ORF">ILEXP_LOCUS57800</name>
</gene>
<dbReference type="InterPro" id="IPR007652">
    <property type="entry name" value="A1-4-GlycosylTfrase_dom"/>
</dbReference>
<dbReference type="PANTHER" id="PTHR46781">
    <property type="entry name" value="ALPHA 1,4-GLYCOSYLTRANSFERASE FAMILY PROTEIN"/>
    <property type="match status" value="1"/>
</dbReference>
<dbReference type="InterPro" id="IPR044789">
    <property type="entry name" value="Put_A1-4-GlycosylTfrase_plant"/>
</dbReference>
<keyword evidence="6" id="KW-1185">Reference proteome</keyword>
<keyword evidence="1" id="KW-0472">Membrane</keyword>
<dbReference type="InterPro" id="IPR007577">
    <property type="entry name" value="GlycoTrfase_DXD_sugar-bd_CS"/>
</dbReference>
<organism evidence="4 6">
    <name type="scientific">Ilex paraguariensis</name>
    <name type="common">yerba mate</name>
    <dbReference type="NCBI Taxonomy" id="185542"/>
    <lineage>
        <taxon>Eukaryota</taxon>
        <taxon>Viridiplantae</taxon>
        <taxon>Streptophyta</taxon>
        <taxon>Embryophyta</taxon>
        <taxon>Tracheophyta</taxon>
        <taxon>Spermatophyta</taxon>
        <taxon>Magnoliopsida</taxon>
        <taxon>eudicotyledons</taxon>
        <taxon>Gunneridae</taxon>
        <taxon>Pentapetalae</taxon>
        <taxon>asterids</taxon>
        <taxon>campanulids</taxon>
        <taxon>Aquifoliales</taxon>
        <taxon>Aquifoliaceae</taxon>
        <taxon>Ilex</taxon>
    </lineage>
</organism>
<reference evidence="4 6" key="1">
    <citation type="submission" date="2024-02" db="EMBL/GenBank/DDBJ databases">
        <authorList>
            <person name="Vignale AGUSTIN F."/>
            <person name="Sosa J E."/>
            <person name="Modenutti C."/>
        </authorList>
    </citation>
    <scope>NUCLEOTIDE SEQUENCE [LARGE SCALE GENOMIC DNA]</scope>
</reference>
<sequence length="456" mass="51938">MDGYNNYPKANSYSSLLQYFLSLQYLQRSKRSFFALLSLFLVFLLAYNGATMFCIYIPFPAKTPPDPGNFSPETVPRESRKLASVSSSTKVISSVLYAVKEENPPAISKTHFTLLHKDRHLVVFENNSLVYAQRRMRKHKSVLKILRSEARIKRFSTKVKEFFGGNSSNYQCKIQFFMTWISSLDSFGDRELFAIESVFKAHPNGCLVVASNSMDSKRGMQILRPFLNKGFRVMAISPDFDYLLKNTVAQAWFDRLMKGEIETGEVSLGQNLSNLLRLGLLYKFGGIYIDTDVIVLKSFRNLRNSIGAQTIDLETGNWSRLNNAVMVFDKGHPLLYKFIEEFALTFDGNKWGHNGPYLVSRVVSRVNGRPGFNITVLPPVAFYPADWKKIGSLFNGPRNEGHSKWLLAKLRQIRGQSYTVHLWNKQSRRIKIEEGSIIGHIMSGCCVFCNSSELTL</sequence>
<keyword evidence="1" id="KW-1133">Transmembrane helix</keyword>
<feature type="domain" description="Alpha 1,4-glycosyltransferase" evidence="2">
    <location>
        <begin position="328"/>
        <end position="451"/>
    </location>
</feature>
<dbReference type="InterPro" id="IPR029044">
    <property type="entry name" value="Nucleotide-diphossugar_trans"/>
</dbReference>
<evidence type="ECO:0000313" key="6">
    <source>
        <dbReference type="Proteomes" id="UP001642360"/>
    </source>
</evidence>
<dbReference type="EMBL" id="CAUOFW020008168">
    <property type="protein sequence ID" value="CAK9181775.1"/>
    <property type="molecule type" value="Genomic_DNA"/>
</dbReference>
<evidence type="ECO:0000313" key="4">
    <source>
        <dbReference type="EMBL" id="CAK9181775.1"/>
    </source>
</evidence>
<dbReference type="SUPFAM" id="SSF53448">
    <property type="entry name" value="Nucleotide-diphospho-sugar transferases"/>
    <property type="match status" value="1"/>
</dbReference>
<evidence type="ECO:0000313" key="5">
    <source>
        <dbReference type="EMBL" id="CAK9187286.1"/>
    </source>
</evidence>
<dbReference type="Proteomes" id="UP001642360">
    <property type="component" value="Unassembled WGS sequence"/>
</dbReference>